<dbReference type="Proteomes" id="UP000193387">
    <property type="component" value="Unassembled WGS sequence"/>
</dbReference>
<proteinExistence type="predicted"/>
<name>A0AAJ3NV92_9MYCO</name>
<evidence type="ECO:0008006" key="3">
    <source>
        <dbReference type="Google" id="ProtNLM"/>
    </source>
</evidence>
<evidence type="ECO:0000313" key="2">
    <source>
        <dbReference type="Proteomes" id="UP000193387"/>
    </source>
</evidence>
<dbReference type="EMBL" id="LQPR01000010">
    <property type="protein sequence ID" value="ORW74210.1"/>
    <property type="molecule type" value="Genomic_DNA"/>
</dbReference>
<accession>A0AAJ3NV92</accession>
<comment type="caution">
    <text evidence="1">The sequence shown here is derived from an EMBL/GenBank/DDBJ whole genome shotgun (WGS) entry which is preliminary data.</text>
</comment>
<keyword evidence="2" id="KW-1185">Reference proteome</keyword>
<organism evidence="1 2">
    <name type="scientific">Mycobacterium saskatchewanense</name>
    <dbReference type="NCBI Taxonomy" id="220927"/>
    <lineage>
        <taxon>Bacteria</taxon>
        <taxon>Bacillati</taxon>
        <taxon>Actinomycetota</taxon>
        <taxon>Actinomycetes</taxon>
        <taxon>Mycobacteriales</taxon>
        <taxon>Mycobacteriaceae</taxon>
        <taxon>Mycobacterium</taxon>
        <taxon>Mycobacterium simiae complex</taxon>
    </lineage>
</organism>
<evidence type="ECO:0000313" key="1">
    <source>
        <dbReference type="EMBL" id="ORW74210.1"/>
    </source>
</evidence>
<reference evidence="1 2" key="1">
    <citation type="submission" date="2016-01" db="EMBL/GenBank/DDBJ databases">
        <title>The new phylogeny of the genus Mycobacterium.</title>
        <authorList>
            <person name="Tarcisio F."/>
            <person name="Conor M."/>
            <person name="Antonella G."/>
            <person name="Elisabetta G."/>
            <person name="Giulia F.S."/>
            <person name="Sara T."/>
            <person name="Anna F."/>
            <person name="Clotilde B."/>
            <person name="Roberto B."/>
            <person name="Veronica D.S."/>
            <person name="Fabio R."/>
            <person name="Monica P."/>
            <person name="Olivier J."/>
            <person name="Enrico T."/>
            <person name="Nicola S."/>
        </authorList>
    </citation>
    <scope>NUCLEOTIDE SEQUENCE [LARGE SCALE GENOMIC DNA]</scope>
    <source>
        <strain evidence="1 2">DSM 44616</strain>
    </source>
</reference>
<dbReference type="AlphaFoldDB" id="A0AAJ3NV92"/>
<gene>
    <name evidence="1" type="ORF">AWC23_05350</name>
</gene>
<sequence>MPPAPHTIRADLCRYTIQKEGLMPQYDDHDDLAALDFSSHESSPDDDAIADSQALDFSVAEGDDEASAADAFDDFAPSDAGSTDSELDAIASVAEVSEEDESEEDGLQLFTVTNPLDTVSVSALMDGRTQRVDLSAKATSMTESELADEILVLADLARQQGLAGQHKFVLESASQVEGVAELSESGLDAGDFLRSFMEHDMHMPTPEQADAAQAEVFAARYAADNE</sequence>
<protein>
    <recommendedName>
        <fullName evidence="3">ESX-1 secretion-associated protein EspH</fullName>
    </recommendedName>
</protein>